<evidence type="ECO:0000256" key="3">
    <source>
        <dbReference type="ARBA" id="ARBA00022777"/>
    </source>
</evidence>
<dbReference type="Pfam" id="PF00069">
    <property type="entry name" value="Pkinase"/>
    <property type="match status" value="1"/>
</dbReference>
<feature type="binding site" evidence="6">
    <location>
        <position position="593"/>
    </location>
    <ligand>
        <name>ATP</name>
        <dbReference type="ChEBI" id="CHEBI:30616"/>
    </ligand>
</feature>
<dbReference type="SMART" id="SM00220">
    <property type="entry name" value="S_TKc"/>
    <property type="match status" value="1"/>
</dbReference>
<evidence type="ECO:0000256" key="5">
    <source>
        <dbReference type="ARBA" id="ARBA00037982"/>
    </source>
</evidence>
<dbReference type="GO" id="GO:0005524">
    <property type="term" value="F:ATP binding"/>
    <property type="evidence" value="ECO:0007669"/>
    <property type="project" value="UniProtKB-UniRule"/>
</dbReference>
<comment type="similarity">
    <text evidence="5">Belongs to the protein kinase superfamily. Ser/Thr protein kinase family. GCN2 subfamily.</text>
</comment>
<evidence type="ECO:0000313" key="9">
    <source>
        <dbReference type="EMBL" id="KAH3679282.1"/>
    </source>
</evidence>
<reference evidence="9" key="1">
    <citation type="journal article" date="2021" name="Open Biol.">
        <title>Shared evolutionary footprints suggest mitochondrial oxidative damage underlies multiple complex I losses in fungi.</title>
        <authorList>
            <person name="Schikora-Tamarit M.A."/>
            <person name="Marcet-Houben M."/>
            <person name="Nosek J."/>
            <person name="Gabaldon T."/>
        </authorList>
    </citation>
    <scope>NUCLEOTIDE SEQUENCE</scope>
    <source>
        <strain evidence="9">CBS6341</strain>
    </source>
</reference>
<keyword evidence="3" id="KW-0418">Kinase</keyword>
<reference evidence="9" key="2">
    <citation type="submission" date="2021-01" db="EMBL/GenBank/DDBJ databases">
        <authorList>
            <person name="Schikora-Tamarit M.A."/>
        </authorList>
    </citation>
    <scope>NUCLEOTIDE SEQUENCE</scope>
    <source>
        <strain evidence="9">CBS6341</strain>
    </source>
</reference>
<dbReference type="Gene3D" id="3.30.200.20">
    <property type="entry name" value="Phosphorylase Kinase, domain 1"/>
    <property type="match status" value="1"/>
</dbReference>
<feature type="compositionally biased region" description="Acidic residues" evidence="7">
    <location>
        <begin position="383"/>
        <end position="409"/>
    </location>
</feature>
<keyword evidence="10" id="KW-1185">Reference proteome</keyword>
<dbReference type="PANTHER" id="PTHR11042">
    <property type="entry name" value="EUKARYOTIC TRANSLATION INITIATION FACTOR 2-ALPHA KINASE EIF2-ALPHA KINASE -RELATED"/>
    <property type="match status" value="1"/>
</dbReference>
<feature type="compositionally biased region" description="Polar residues" evidence="7">
    <location>
        <begin position="126"/>
        <end position="153"/>
    </location>
</feature>
<dbReference type="PROSITE" id="PS00107">
    <property type="entry name" value="PROTEIN_KINASE_ATP"/>
    <property type="match status" value="1"/>
</dbReference>
<dbReference type="InterPro" id="IPR050339">
    <property type="entry name" value="CC_SR_Kinase"/>
</dbReference>
<dbReference type="GO" id="GO:0005737">
    <property type="term" value="C:cytoplasm"/>
    <property type="evidence" value="ECO:0007669"/>
    <property type="project" value="TreeGrafter"/>
</dbReference>
<dbReference type="GO" id="GO:0004713">
    <property type="term" value="F:protein tyrosine kinase activity"/>
    <property type="evidence" value="ECO:0007669"/>
    <property type="project" value="TreeGrafter"/>
</dbReference>
<dbReference type="InterPro" id="IPR011009">
    <property type="entry name" value="Kinase-like_dom_sf"/>
</dbReference>
<dbReference type="Proteomes" id="UP000769528">
    <property type="component" value="Unassembled WGS sequence"/>
</dbReference>
<dbReference type="InterPro" id="IPR017441">
    <property type="entry name" value="Protein_kinase_ATP_BS"/>
</dbReference>
<dbReference type="InterPro" id="IPR008271">
    <property type="entry name" value="Ser/Thr_kinase_AS"/>
</dbReference>
<dbReference type="PROSITE" id="PS00108">
    <property type="entry name" value="PROTEIN_KINASE_ST"/>
    <property type="match status" value="1"/>
</dbReference>
<feature type="domain" description="Protein kinase" evidence="8">
    <location>
        <begin position="565"/>
        <end position="880"/>
    </location>
</feature>
<accession>A0A9P8PW68</accession>
<dbReference type="PANTHER" id="PTHR11042:SF196">
    <property type="entry name" value="MITOSIS INHIBITOR PROTEIN KINASE SWE1"/>
    <property type="match status" value="1"/>
</dbReference>
<dbReference type="InterPro" id="IPR000719">
    <property type="entry name" value="Prot_kinase_dom"/>
</dbReference>
<evidence type="ECO:0000256" key="1">
    <source>
        <dbReference type="ARBA" id="ARBA00022679"/>
    </source>
</evidence>
<feature type="compositionally biased region" description="Polar residues" evidence="7">
    <location>
        <begin position="343"/>
        <end position="368"/>
    </location>
</feature>
<dbReference type="GO" id="GO:0005634">
    <property type="term" value="C:nucleus"/>
    <property type="evidence" value="ECO:0007669"/>
    <property type="project" value="TreeGrafter"/>
</dbReference>
<evidence type="ECO:0000256" key="6">
    <source>
        <dbReference type="PROSITE-ProRule" id="PRU10141"/>
    </source>
</evidence>
<organism evidence="9 10">
    <name type="scientific">Wickerhamomyces mucosus</name>
    <dbReference type="NCBI Taxonomy" id="1378264"/>
    <lineage>
        <taxon>Eukaryota</taxon>
        <taxon>Fungi</taxon>
        <taxon>Dikarya</taxon>
        <taxon>Ascomycota</taxon>
        <taxon>Saccharomycotina</taxon>
        <taxon>Saccharomycetes</taxon>
        <taxon>Phaffomycetales</taxon>
        <taxon>Wickerhamomycetaceae</taxon>
        <taxon>Wickerhamomyces</taxon>
    </lineage>
</organism>
<sequence>MITRREGISNGSNQYSKKRIMTDSMNSPQLKEYNMNNDNIANNTNNLIIEEKTTPNHKHLSSSQGSGLRRSVGLLNLSLDSSTSLSPTSLSVPIPDFSIRKKKSSELKDNKYIEDIENWVPFKEPSTPSGNKLSSNKLKRPASNSSTNSLSPFINENQKPLLFSNSKVNDAYHLNQRKLNSKVIKLRKKFSNNQMIDLDDDEENNNTNNNDLQYSPSKILDSSNKFNDSPINSPSRLQPINSNSSNTFTKRALKFLKPSNTDSTNSLNISMISNAHSDFTPTTQKFQTSDNTPFMASSSFIAPSMSTGLISKKNRKPNTFIPPETPCKNPYLNLQTTHKKPISSNLSTVITNSNNSSPLIYENSTPNSRKTRHFRDYDHGFDLEDLDNVDVDDGDDRGDDDRDDDDDYDNDRIIDESPSNLSNRNLLKIERPFKNSSSSKIRDSLRKLNHSIEQFQNPNNSNNLNSYEIEPLTPTRSSRFNDPKSLLKLNLSNIQQQQQQPTPNGESVPRTPIDISIDSTTNADISTMSVQTGNYSANHSANYSSFGFNTLKPQDSIDEYLSTRFENIHLIGKGEFSLVYDVTLNRERYAVKKIKTPMCGQKKRARIMEEVQILQTLHDEIINHEGREYVINLLQSWESNSYLYIMTEFCENGPLSIFLENNTGTKDRLEDWRIWKVLIEITMGIEYIHSCDILHLDIKPANIFITFDGSLKIGDFGMATKYPVGDDIEREGDKNYIAKEIITYGQYGKPADIYSLGLTIVEICTNSDLPGSGDQWQRLRSGDLSEAGRLSSMELSNKLFNDSVASKNSTLSSIFNGTISSYSSVDTESSNGLKIPSWTPNFLIDGKGALDNLVTWMCRENPNERPTATQILNTLECQFVEIRRKAGATIFEGEFGPVPEPEEEMANHLQRLNFGDESTITLTKDMME</sequence>
<keyword evidence="2 6" id="KW-0547">Nucleotide-binding</keyword>
<dbReference type="AlphaFoldDB" id="A0A9P8PW68"/>
<feature type="compositionally biased region" description="Low complexity" evidence="7">
    <location>
        <begin position="457"/>
        <end position="466"/>
    </location>
</feature>
<feature type="region of interest" description="Disordered" evidence="7">
    <location>
        <begin position="343"/>
        <end position="426"/>
    </location>
</feature>
<feature type="region of interest" description="Disordered" evidence="7">
    <location>
        <begin position="453"/>
        <end position="483"/>
    </location>
</feature>
<evidence type="ECO:0000256" key="4">
    <source>
        <dbReference type="ARBA" id="ARBA00022840"/>
    </source>
</evidence>
<feature type="region of interest" description="Disordered" evidence="7">
    <location>
        <begin position="121"/>
        <end position="153"/>
    </location>
</feature>
<dbReference type="EMBL" id="JAEUBF010000325">
    <property type="protein sequence ID" value="KAH3679282.1"/>
    <property type="molecule type" value="Genomic_DNA"/>
</dbReference>
<feature type="region of interest" description="Disordered" evidence="7">
    <location>
        <begin position="197"/>
        <end position="220"/>
    </location>
</feature>
<evidence type="ECO:0000259" key="8">
    <source>
        <dbReference type="PROSITE" id="PS50011"/>
    </source>
</evidence>
<protein>
    <recommendedName>
        <fullName evidence="8">Protein kinase domain-containing protein</fullName>
    </recommendedName>
</protein>
<dbReference type="SUPFAM" id="SSF56112">
    <property type="entry name" value="Protein kinase-like (PK-like)"/>
    <property type="match status" value="1"/>
</dbReference>
<dbReference type="Gene3D" id="1.10.510.10">
    <property type="entry name" value="Transferase(Phosphotransferase) domain 1"/>
    <property type="match status" value="1"/>
</dbReference>
<dbReference type="PROSITE" id="PS50011">
    <property type="entry name" value="PROTEIN_KINASE_DOM"/>
    <property type="match status" value="1"/>
</dbReference>
<keyword evidence="4 6" id="KW-0067">ATP-binding</keyword>
<gene>
    <name evidence="9" type="ORF">WICMUC_001106</name>
</gene>
<evidence type="ECO:0000313" key="10">
    <source>
        <dbReference type="Proteomes" id="UP000769528"/>
    </source>
</evidence>
<keyword evidence="1" id="KW-0808">Transferase</keyword>
<evidence type="ECO:0000256" key="7">
    <source>
        <dbReference type="SAM" id="MobiDB-lite"/>
    </source>
</evidence>
<comment type="caution">
    <text evidence="9">The sequence shown here is derived from an EMBL/GenBank/DDBJ whole genome shotgun (WGS) entry which is preliminary data.</text>
</comment>
<proteinExistence type="inferred from homology"/>
<name>A0A9P8PW68_9ASCO</name>
<dbReference type="OrthoDB" id="5337378at2759"/>
<dbReference type="GO" id="GO:0110031">
    <property type="term" value="P:negative regulation of G2/MI transition of meiotic cell cycle"/>
    <property type="evidence" value="ECO:0007669"/>
    <property type="project" value="TreeGrafter"/>
</dbReference>
<evidence type="ECO:0000256" key="2">
    <source>
        <dbReference type="ARBA" id="ARBA00022741"/>
    </source>
</evidence>